<keyword evidence="14 19" id="KW-0378">Hydrolase</keyword>
<dbReference type="PROSITE" id="PS50126">
    <property type="entry name" value="S1"/>
    <property type="match status" value="1"/>
</dbReference>
<organism evidence="19 20">
    <name type="scientific">Candidatus Portiera aleyrodidarum</name>
    <name type="common">primary endosymbiont of Bemisia tabaci</name>
    <dbReference type="NCBI Taxonomy" id="91844"/>
    <lineage>
        <taxon>Bacteria</taxon>
        <taxon>Pseudomonadati</taxon>
        <taxon>Pseudomonadota</taxon>
        <taxon>Gammaproteobacteria</taxon>
        <taxon>Candidatus Johnevansiales</taxon>
        <taxon>Candidatus Johnevansiaceae</taxon>
        <taxon>Candidatus Portiera</taxon>
    </lineage>
</organism>
<evidence type="ECO:0000256" key="16">
    <source>
        <dbReference type="ARBA" id="ARBA00022884"/>
    </source>
</evidence>
<evidence type="ECO:0000256" key="6">
    <source>
        <dbReference type="ARBA" id="ARBA00022490"/>
    </source>
</evidence>
<sequence>MKRILINATQPEELRVALVDGQFLYDLDIEFCTKEQKKSNIYRAKIVRIEPSLEAAFVDFGAERHGFLPLKEIANEYLLNNCNCNYNIRNLLKEGQEIIVQVDKEERSNKGAALTTYISLAGRFLVLMPNNHRSVGISRRITGYDRFRLKEAINKLFIPNNMGIIVRTAGIARSSKDLQCDLNYLIQIWEAITEEANKRYAPFLIYRESNVIIRGMRDYLRQDIGEVIIDSEDIYNDALNFIKQVMPNYQKKIKLYKDEIPLFTRFKIESQIATAYQREVKLPSGGSIFIDTTEALVSIDINSARATRGYDIEETALQTNLEAADEIGRQLRFRDIGGLLVIDFIDMSLTKNQREVENRLRESLKLDRARLQLGRISRFGLLEMSRQRIRPSLRETSGIVCPRCNGQGTIRDVSSLSLSILRLIEEESMKNKSYKIRAVLPVEVATYLLNEKRNLIVNLELRQDVKIIIIPEPEMDTPHFAVERLREDQLYGEKYSKNLEKNNYIENKFIIRTEKAAVVNKLPSVNSSNNFFSRIWNKILLFLLPKTKNNI</sequence>
<dbReference type="InterPro" id="IPR003029">
    <property type="entry name" value="S1_domain"/>
</dbReference>
<dbReference type="SMART" id="SM00316">
    <property type="entry name" value="S1"/>
    <property type="match status" value="1"/>
</dbReference>
<evidence type="ECO:0000256" key="12">
    <source>
        <dbReference type="ARBA" id="ARBA00022730"/>
    </source>
</evidence>
<evidence type="ECO:0000259" key="18">
    <source>
        <dbReference type="PROSITE" id="PS50126"/>
    </source>
</evidence>
<evidence type="ECO:0000256" key="1">
    <source>
        <dbReference type="ARBA" id="ARBA00001946"/>
    </source>
</evidence>
<keyword evidence="13" id="KW-0255">Endonuclease</keyword>
<dbReference type="GO" id="GO:0004540">
    <property type="term" value="F:RNA nuclease activity"/>
    <property type="evidence" value="ECO:0007669"/>
    <property type="project" value="InterPro"/>
</dbReference>
<comment type="similarity">
    <text evidence="3">Belongs to the RNase E/G family. RNase G subfamily.</text>
</comment>
<evidence type="ECO:0000256" key="8">
    <source>
        <dbReference type="ARBA" id="ARBA00022552"/>
    </source>
</evidence>
<dbReference type="GO" id="GO:0004519">
    <property type="term" value="F:endonuclease activity"/>
    <property type="evidence" value="ECO:0007669"/>
    <property type="project" value="UniProtKB-KW"/>
</dbReference>
<dbReference type="Proteomes" id="UP000032800">
    <property type="component" value="Chromosome I"/>
</dbReference>
<comment type="subcellular location">
    <subcellularLocation>
        <location evidence="2">Cytoplasm</location>
    </subcellularLocation>
</comment>
<keyword evidence="12" id="KW-0699">rRNA-binding</keyword>
<evidence type="ECO:0000256" key="3">
    <source>
        <dbReference type="ARBA" id="ARBA00005663"/>
    </source>
</evidence>
<keyword evidence="11" id="KW-0479">Metal-binding</keyword>
<evidence type="ECO:0000313" key="19">
    <source>
        <dbReference type="EMBL" id="CEI58586.1"/>
    </source>
</evidence>
<evidence type="ECO:0000256" key="17">
    <source>
        <dbReference type="ARBA" id="ARBA00023136"/>
    </source>
</evidence>
<dbReference type="Pfam" id="PF00575">
    <property type="entry name" value="S1"/>
    <property type="match status" value="1"/>
</dbReference>
<keyword evidence="15" id="KW-0460">Magnesium</keyword>
<accession>A0A8D9NAY1</accession>
<dbReference type="GO" id="GO:0006364">
    <property type="term" value="P:rRNA processing"/>
    <property type="evidence" value="ECO:0007669"/>
    <property type="project" value="UniProtKB-KW"/>
</dbReference>
<dbReference type="CDD" id="cd04453">
    <property type="entry name" value="S1_RNase_E"/>
    <property type="match status" value="1"/>
</dbReference>
<feature type="domain" description="S1 motif" evidence="18">
    <location>
        <begin position="39"/>
        <end position="117"/>
    </location>
</feature>
<evidence type="ECO:0000256" key="14">
    <source>
        <dbReference type="ARBA" id="ARBA00022801"/>
    </source>
</evidence>
<gene>
    <name evidence="19" type="primary">rne</name>
    <name evidence="19" type="ORF">PAD_036</name>
</gene>
<evidence type="ECO:0000256" key="9">
    <source>
        <dbReference type="ARBA" id="ARBA00022694"/>
    </source>
</evidence>
<keyword evidence="16" id="KW-0694">RNA-binding</keyword>
<evidence type="ECO:0000256" key="11">
    <source>
        <dbReference type="ARBA" id="ARBA00022723"/>
    </source>
</evidence>
<dbReference type="PANTHER" id="PTHR30001">
    <property type="entry name" value="RIBONUCLEASE"/>
    <property type="match status" value="1"/>
</dbReference>
<dbReference type="AlphaFoldDB" id="A0A8D9NAY1"/>
<dbReference type="SUPFAM" id="SSF50249">
    <property type="entry name" value="Nucleic acid-binding proteins"/>
    <property type="match status" value="1"/>
</dbReference>
<dbReference type="GO" id="GO:0016787">
    <property type="term" value="F:hydrolase activity"/>
    <property type="evidence" value="ECO:0007669"/>
    <property type="project" value="UniProtKB-KW"/>
</dbReference>
<keyword evidence="17" id="KW-0472">Membrane</keyword>
<keyword evidence="7" id="KW-0997">Cell inner membrane</keyword>
<dbReference type="Pfam" id="PF20833">
    <property type="entry name" value="RNase_E_G_Thio"/>
    <property type="match status" value="1"/>
</dbReference>
<dbReference type="Gene3D" id="3.40.1260.20">
    <property type="entry name" value="Ribonuclease E, catalytic domain"/>
    <property type="match status" value="1"/>
</dbReference>
<dbReference type="InterPro" id="IPR048583">
    <property type="entry name" value="RNase_E_G_thioredoxin-like"/>
</dbReference>
<keyword evidence="9" id="KW-0819">tRNA processing</keyword>
<comment type="cofactor">
    <cofactor evidence="1">
        <name>Mg(2+)</name>
        <dbReference type="ChEBI" id="CHEBI:18420"/>
    </cofactor>
</comment>
<dbReference type="Gene3D" id="2.40.50.140">
    <property type="entry name" value="Nucleic acid-binding proteins"/>
    <property type="match status" value="1"/>
</dbReference>
<proteinExistence type="inferred from homology"/>
<keyword evidence="6" id="KW-0963">Cytoplasm</keyword>
<dbReference type="InterPro" id="IPR019307">
    <property type="entry name" value="RNA-bd_AU-1/RNase_E/G"/>
</dbReference>
<dbReference type="EMBL" id="LN649255">
    <property type="protein sequence ID" value="CEI58586.1"/>
    <property type="molecule type" value="Genomic_DNA"/>
</dbReference>
<dbReference type="GO" id="GO:0019843">
    <property type="term" value="F:rRNA binding"/>
    <property type="evidence" value="ECO:0007669"/>
    <property type="project" value="UniProtKB-KW"/>
</dbReference>
<protein>
    <recommendedName>
        <fullName evidence="4">Ribonuclease G</fullName>
    </recommendedName>
</protein>
<dbReference type="PANTHER" id="PTHR30001:SF1">
    <property type="entry name" value="RIBONUCLEASE E_G-LIKE PROTEIN, CHLOROPLASTIC"/>
    <property type="match status" value="1"/>
</dbReference>
<dbReference type="GO" id="GO:0046872">
    <property type="term" value="F:metal ion binding"/>
    <property type="evidence" value="ECO:0007669"/>
    <property type="project" value="UniProtKB-KW"/>
</dbReference>
<evidence type="ECO:0000256" key="7">
    <source>
        <dbReference type="ARBA" id="ARBA00022519"/>
    </source>
</evidence>
<reference evidence="19 20" key="1">
    <citation type="journal article" date="2015" name="Genome Biol. Evol.">
        <title>Genome evolution in the primary endosymbiont of whiteflies sheds light on their divergence.</title>
        <authorList>
            <person name="Santos-Garcia D."/>
            <person name="Vargas-Chavez C."/>
            <person name="Moya A."/>
            <person name="Latorre A."/>
            <person name="Silva"/>
            <person name="F J."/>
        </authorList>
    </citation>
    <scope>NUCLEOTIDE SEQUENCE [LARGE SCALE GENOMIC DNA]</scope>
    <source>
        <strain evidence="20">AD-VLC</strain>
    </source>
</reference>
<evidence type="ECO:0000313" key="20">
    <source>
        <dbReference type="Proteomes" id="UP000032800"/>
    </source>
</evidence>
<keyword evidence="8" id="KW-0698">rRNA processing</keyword>
<dbReference type="InterPro" id="IPR012340">
    <property type="entry name" value="NA-bd_OB-fold"/>
</dbReference>
<dbReference type="GO" id="GO:0008033">
    <property type="term" value="P:tRNA processing"/>
    <property type="evidence" value="ECO:0007669"/>
    <property type="project" value="UniProtKB-KW"/>
</dbReference>
<keyword evidence="5" id="KW-1003">Cell membrane</keyword>
<evidence type="ECO:0000256" key="10">
    <source>
        <dbReference type="ARBA" id="ARBA00022722"/>
    </source>
</evidence>
<name>A0A8D9NAY1_9GAMM</name>
<evidence type="ECO:0000256" key="13">
    <source>
        <dbReference type="ARBA" id="ARBA00022759"/>
    </source>
</evidence>
<dbReference type="NCBIfam" id="TIGR00757">
    <property type="entry name" value="RNaseEG"/>
    <property type="match status" value="1"/>
</dbReference>
<dbReference type="KEGG" id="plc:PAD_036"/>
<keyword evidence="10" id="KW-0540">Nuclease</keyword>
<evidence type="ECO:0000256" key="4">
    <source>
        <dbReference type="ARBA" id="ARBA00017719"/>
    </source>
</evidence>
<dbReference type="InterPro" id="IPR004659">
    <property type="entry name" value="RNase_E/G"/>
</dbReference>
<evidence type="ECO:0000256" key="5">
    <source>
        <dbReference type="ARBA" id="ARBA00022475"/>
    </source>
</evidence>
<evidence type="ECO:0000256" key="15">
    <source>
        <dbReference type="ARBA" id="ARBA00022842"/>
    </source>
</evidence>
<evidence type="ECO:0000256" key="2">
    <source>
        <dbReference type="ARBA" id="ARBA00004496"/>
    </source>
</evidence>
<dbReference type="Pfam" id="PF10150">
    <property type="entry name" value="RNase_E_G"/>
    <property type="match status" value="1"/>
</dbReference>
<dbReference type="GO" id="GO:0005737">
    <property type="term" value="C:cytoplasm"/>
    <property type="evidence" value="ECO:0007669"/>
    <property type="project" value="UniProtKB-SubCell"/>
</dbReference>